<feature type="region of interest" description="Disordered" evidence="1">
    <location>
        <begin position="41"/>
        <end position="74"/>
    </location>
</feature>
<gene>
    <name evidence="3" type="ORF">ETAA1_39210</name>
</gene>
<organism evidence="3 4">
    <name type="scientific">Urbifossiella limnaea</name>
    <dbReference type="NCBI Taxonomy" id="2528023"/>
    <lineage>
        <taxon>Bacteria</taxon>
        <taxon>Pseudomonadati</taxon>
        <taxon>Planctomycetota</taxon>
        <taxon>Planctomycetia</taxon>
        <taxon>Gemmatales</taxon>
        <taxon>Gemmataceae</taxon>
        <taxon>Urbifossiella</taxon>
    </lineage>
</organism>
<keyword evidence="4" id="KW-1185">Reference proteome</keyword>
<dbReference type="RefSeq" id="WP_145241275.1">
    <property type="nucleotide sequence ID" value="NZ_CP036273.1"/>
</dbReference>
<feature type="compositionally biased region" description="Basic and acidic residues" evidence="1">
    <location>
        <begin position="58"/>
        <end position="67"/>
    </location>
</feature>
<reference evidence="3 4" key="1">
    <citation type="submission" date="2019-02" db="EMBL/GenBank/DDBJ databases">
        <title>Deep-cultivation of Planctomycetes and their phenomic and genomic characterization uncovers novel biology.</title>
        <authorList>
            <person name="Wiegand S."/>
            <person name="Jogler M."/>
            <person name="Boedeker C."/>
            <person name="Pinto D."/>
            <person name="Vollmers J."/>
            <person name="Rivas-Marin E."/>
            <person name="Kohn T."/>
            <person name="Peeters S.H."/>
            <person name="Heuer A."/>
            <person name="Rast P."/>
            <person name="Oberbeckmann S."/>
            <person name="Bunk B."/>
            <person name="Jeske O."/>
            <person name="Meyerdierks A."/>
            <person name="Storesund J.E."/>
            <person name="Kallscheuer N."/>
            <person name="Luecker S."/>
            <person name="Lage O.M."/>
            <person name="Pohl T."/>
            <person name="Merkel B.J."/>
            <person name="Hornburger P."/>
            <person name="Mueller R.-W."/>
            <person name="Bruemmer F."/>
            <person name="Labrenz M."/>
            <person name="Spormann A.M."/>
            <person name="Op den Camp H."/>
            <person name="Overmann J."/>
            <person name="Amann R."/>
            <person name="Jetten M.S.M."/>
            <person name="Mascher T."/>
            <person name="Medema M.H."/>
            <person name="Devos D.P."/>
            <person name="Kaster A.-K."/>
            <person name="Ovreas L."/>
            <person name="Rohde M."/>
            <person name="Galperin M.Y."/>
            <person name="Jogler C."/>
        </authorList>
    </citation>
    <scope>NUCLEOTIDE SEQUENCE [LARGE SCALE GENOMIC DNA]</scope>
    <source>
        <strain evidence="3 4">ETA_A1</strain>
    </source>
</reference>
<dbReference type="Proteomes" id="UP000319576">
    <property type="component" value="Chromosome"/>
</dbReference>
<dbReference type="AlphaFoldDB" id="A0A517XWR5"/>
<accession>A0A517XWR5</accession>
<evidence type="ECO:0000256" key="1">
    <source>
        <dbReference type="SAM" id="MobiDB-lite"/>
    </source>
</evidence>
<proteinExistence type="predicted"/>
<name>A0A517XWR5_9BACT</name>
<feature type="region of interest" description="Disordered" evidence="1">
    <location>
        <begin position="252"/>
        <end position="274"/>
    </location>
</feature>
<evidence type="ECO:0000313" key="3">
    <source>
        <dbReference type="EMBL" id="QDU21947.1"/>
    </source>
</evidence>
<protein>
    <submittedName>
        <fullName evidence="3">Uncharacterized protein</fullName>
    </submittedName>
</protein>
<keyword evidence="2" id="KW-1133">Transmembrane helix</keyword>
<dbReference type="OrthoDB" id="278173at2"/>
<dbReference type="KEGG" id="uli:ETAA1_39210"/>
<feature type="transmembrane region" description="Helical" evidence="2">
    <location>
        <begin position="80"/>
        <end position="104"/>
    </location>
</feature>
<dbReference type="Gene3D" id="2.20.28.160">
    <property type="match status" value="1"/>
</dbReference>
<evidence type="ECO:0000256" key="2">
    <source>
        <dbReference type="SAM" id="Phobius"/>
    </source>
</evidence>
<feature type="region of interest" description="Disordered" evidence="1">
    <location>
        <begin position="202"/>
        <end position="227"/>
    </location>
</feature>
<keyword evidence="2" id="KW-0472">Membrane</keyword>
<keyword evidence="2" id="KW-0812">Transmembrane</keyword>
<sequence length="274" mass="29988">MPVSVQCPECGVRLNAPDAAAGQTAECPKCHAPVRVPAPGVVEIEVDEDDARPRRKRPADDVDDRPRRAGSKSAKQGSSVVVNVVVFAAVLLLGGGGFAAYWFAFGDKEKPTRPAPPVELIPTNWSQIGDVKLRVKRALLRAPVTVGPDGADERIAPMELSIWVEVANTSADKKMLHRPWIGEMPNGDTRLDVEAVDDLGNQYGLVSDPGRDVKDNDPAASDDMNPGDPPILFCYRFERPDRKAKELRLSVRSPVRNPPPGRHEFLIPAEEWKR</sequence>
<feature type="compositionally biased region" description="Basic and acidic residues" evidence="1">
    <location>
        <begin position="261"/>
        <end position="274"/>
    </location>
</feature>
<evidence type="ECO:0000313" key="4">
    <source>
        <dbReference type="Proteomes" id="UP000319576"/>
    </source>
</evidence>
<dbReference type="EMBL" id="CP036273">
    <property type="protein sequence ID" value="QDU21947.1"/>
    <property type="molecule type" value="Genomic_DNA"/>
</dbReference>